<feature type="transmembrane region" description="Helical" evidence="7">
    <location>
        <begin position="239"/>
        <end position="257"/>
    </location>
</feature>
<dbReference type="AlphaFoldDB" id="A0A366EYD3"/>
<dbReference type="Gene3D" id="1.20.1250.20">
    <property type="entry name" value="MFS general substrate transporter like domains"/>
    <property type="match status" value="1"/>
</dbReference>
<dbReference type="Proteomes" id="UP000253529">
    <property type="component" value="Unassembled WGS sequence"/>
</dbReference>
<dbReference type="InterPro" id="IPR020846">
    <property type="entry name" value="MFS_dom"/>
</dbReference>
<keyword evidence="2" id="KW-0813">Transport</keyword>
<protein>
    <submittedName>
        <fullName evidence="9">Putative MFS family arabinose efflux permease</fullName>
    </submittedName>
</protein>
<evidence type="ECO:0000256" key="5">
    <source>
        <dbReference type="ARBA" id="ARBA00022989"/>
    </source>
</evidence>
<feature type="transmembrane region" description="Helical" evidence="7">
    <location>
        <begin position="119"/>
        <end position="142"/>
    </location>
</feature>
<dbReference type="Pfam" id="PF05977">
    <property type="entry name" value="MFS_3"/>
    <property type="match status" value="1"/>
</dbReference>
<dbReference type="PANTHER" id="PTHR23513">
    <property type="entry name" value="INTEGRAL MEMBRANE EFFLUX PROTEIN-RELATED"/>
    <property type="match status" value="1"/>
</dbReference>
<feature type="domain" description="Major facilitator superfamily (MFS) profile" evidence="8">
    <location>
        <begin position="26"/>
        <end position="414"/>
    </location>
</feature>
<evidence type="ECO:0000256" key="1">
    <source>
        <dbReference type="ARBA" id="ARBA00004651"/>
    </source>
</evidence>
<feature type="transmembrane region" description="Helical" evidence="7">
    <location>
        <begin position="21"/>
        <end position="44"/>
    </location>
</feature>
<dbReference type="GO" id="GO:0022857">
    <property type="term" value="F:transmembrane transporter activity"/>
    <property type="evidence" value="ECO:0007669"/>
    <property type="project" value="InterPro"/>
</dbReference>
<proteinExistence type="predicted"/>
<feature type="transmembrane region" description="Helical" evidence="7">
    <location>
        <begin position="269"/>
        <end position="290"/>
    </location>
</feature>
<dbReference type="PROSITE" id="PS50850">
    <property type="entry name" value="MFS"/>
    <property type="match status" value="1"/>
</dbReference>
<feature type="transmembrane region" description="Helical" evidence="7">
    <location>
        <begin position="302"/>
        <end position="320"/>
    </location>
</feature>
<feature type="transmembrane region" description="Helical" evidence="7">
    <location>
        <begin position="64"/>
        <end position="85"/>
    </location>
</feature>
<reference evidence="9 10" key="1">
    <citation type="submission" date="2018-06" db="EMBL/GenBank/DDBJ databases">
        <title>Genomic Encyclopedia of Type Strains, Phase IV (KMG-IV): sequencing the most valuable type-strain genomes for metagenomic binning, comparative biology and taxonomic classification.</title>
        <authorList>
            <person name="Goeker M."/>
        </authorList>
    </citation>
    <scope>NUCLEOTIDE SEQUENCE [LARGE SCALE GENOMIC DNA]</scope>
    <source>
        <strain evidence="9 10">DSM 24875</strain>
    </source>
</reference>
<keyword evidence="4 7" id="KW-0812">Transmembrane</keyword>
<comment type="subcellular location">
    <subcellularLocation>
        <location evidence="1">Cell membrane</location>
        <topology evidence="1">Multi-pass membrane protein</topology>
    </subcellularLocation>
</comment>
<keyword evidence="5 7" id="KW-1133">Transmembrane helix</keyword>
<organism evidence="9 10">
    <name type="scientific">Roseiarcus fermentans</name>
    <dbReference type="NCBI Taxonomy" id="1473586"/>
    <lineage>
        <taxon>Bacteria</taxon>
        <taxon>Pseudomonadati</taxon>
        <taxon>Pseudomonadota</taxon>
        <taxon>Alphaproteobacteria</taxon>
        <taxon>Hyphomicrobiales</taxon>
        <taxon>Roseiarcaceae</taxon>
        <taxon>Roseiarcus</taxon>
    </lineage>
</organism>
<dbReference type="CDD" id="cd06173">
    <property type="entry name" value="MFS_MefA_like"/>
    <property type="match status" value="1"/>
</dbReference>
<sequence length="554" mass="59342">MTSPSTAAAEGSPRERSRWGVFGNLAFSVILAASALFNVGIAMFDTSMSWLMTSLNPDPMMVSAVQVATMAPMFLLTVPAGALADIVDARRLLLAAQVAVLAISIVFAGLVSAKLATPVNLLLTTFALGIGGAIAAPVWQLVTPKLVGKEDLDSAIAINNASYSVARAIGPALGGFAIAALSIDVPFWFYCIGNLAVVAAVVWWRAPRRVRETLPAERFSSAVRTGLRYVRHNRDMDATLLRAVAFFLFGSAYWALLPLVARSQMHNGPAVYGALLGMIGLGSIVASLGLGWLKDRLGPDWLARLATVGTIAALVVYGAAETLAPALAVSFLAGACWTLMMTTLFVSAQVALPDWVRGRGMAILLTAYFGAMTIGSAVWGKVASVWGLPTTLYVAAAGTLIGMAATWTRKLQTAAGQDLTPSLHWRDRAFVLAVDDDQGPVLVTVEYRVEREDRAPFLAIMQEIGQERRRDGAFAWNVFVDAGDVGRIVETFLIQSILELKHLRARVTKADQMVEAEAHKFLKAPPNAEFLIAPKRNRESRRKAPLLQPVTVAG</sequence>
<accession>A0A366EYD3</accession>
<evidence type="ECO:0000313" key="9">
    <source>
        <dbReference type="EMBL" id="RBP07403.1"/>
    </source>
</evidence>
<dbReference type="PANTHER" id="PTHR23513:SF11">
    <property type="entry name" value="STAPHYLOFERRIN A TRANSPORTER"/>
    <property type="match status" value="1"/>
</dbReference>
<dbReference type="SUPFAM" id="SSF103473">
    <property type="entry name" value="MFS general substrate transporter"/>
    <property type="match status" value="1"/>
</dbReference>
<feature type="transmembrane region" description="Helical" evidence="7">
    <location>
        <begin position="360"/>
        <end position="379"/>
    </location>
</feature>
<dbReference type="RefSeq" id="WP_170153322.1">
    <property type="nucleotide sequence ID" value="NZ_QNRK01000027.1"/>
</dbReference>
<dbReference type="InterPro" id="IPR010290">
    <property type="entry name" value="TM_effector"/>
</dbReference>
<keyword evidence="6 7" id="KW-0472">Membrane</keyword>
<dbReference type="InterPro" id="IPR036259">
    <property type="entry name" value="MFS_trans_sf"/>
</dbReference>
<feature type="transmembrane region" description="Helical" evidence="7">
    <location>
        <begin position="163"/>
        <end position="181"/>
    </location>
</feature>
<feature type="transmembrane region" description="Helical" evidence="7">
    <location>
        <begin position="326"/>
        <end position="348"/>
    </location>
</feature>
<evidence type="ECO:0000256" key="3">
    <source>
        <dbReference type="ARBA" id="ARBA00022475"/>
    </source>
</evidence>
<dbReference type="GO" id="GO:0005886">
    <property type="term" value="C:plasma membrane"/>
    <property type="evidence" value="ECO:0007669"/>
    <property type="project" value="UniProtKB-SubCell"/>
</dbReference>
<evidence type="ECO:0000256" key="4">
    <source>
        <dbReference type="ARBA" id="ARBA00022692"/>
    </source>
</evidence>
<gene>
    <name evidence="9" type="ORF">DFR50_12748</name>
</gene>
<keyword evidence="3" id="KW-1003">Cell membrane</keyword>
<evidence type="ECO:0000256" key="7">
    <source>
        <dbReference type="SAM" id="Phobius"/>
    </source>
</evidence>
<dbReference type="EMBL" id="QNRK01000027">
    <property type="protein sequence ID" value="RBP07403.1"/>
    <property type="molecule type" value="Genomic_DNA"/>
</dbReference>
<evidence type="ECO:0000256" key="2">
    <source>
        <dbReference type="ARBA" id="ARBA00022448"/>
    </source>
</evidence>
<evidence type="ECO:0000313" key="10">
    <source>
        <dbReference type="Proteomes" id="UP000253529"/>
    </source>
</evidence>
<feature type="transmembrane region" description="Helical" evidence="7">
    <location>
        <begin position="187"/>
        <end position="204"/>
    </location>
</feature>
<evidence type="ECO:0000256" key="6">
    <source>
        <dbReference type="ARBA" id="ARBA00023136"/>
    </source>
</evidence>
<feature type="transmembrane region" description="Helical" evidence="7">
    <location>
        <begin position="385"/>
        <end position="407"/>
    </location>
</feature>
<keyword evidence="10" id="KW-1185">Reference proteome</keyword>
<evidence type="ECO:0000259" key="8">
    <source>
        <dbReference type="PROSITE" id="PS50850"/>
    </source>
</evidence>
<comment type="caution">
    <text evidence="9">The sequence shown here is derived from an EMBL/GenBank/DDBJ whole genome shotgun (WGS) entry which is preliminary data.</text>
</comment>
<name>A0A366EYD3_9HYPH</name>
<feature type="transmembrane region" description="Helical" evidence="7">
    <location>
        <begin position="92"/>
        <end position="113"/>
    </location>
</feature>